<name>A0ABU0WQG0_9PROT</name>
<accession>A0ABU0WQG0</accession>
<dbReference type="EMBL" id="JAUJFI010000254">
    <property type="protein sequence ID" value="MDQ2106480.1"/>
    <property type="molecule type" value="Genomic_DNA"/>
</dbReference>
<gene>
    <name evidence="1" type="ORF">QSG27_27575</name>
</gene>
<dbReference type="RefSeq" id="WP_306711871.1">
    <property type="nucleotide sequence ID" value="NZ_JAUJFI010000254.1"/>
</dbReference>
<dbReference type="Proteomes" id="UP001227317">
    <property type="component" value="Unassembled WGS sequence"/>
</dbReference>
<keyword evidence="2" id="KW-1185">Reference proteome</keyword>
<sequence length="295" mass="33195">MSEIVTLALEEKQQRMGDMVNPGFRSMARDSLERAKSELGSGDPERLKYAALELRFAMEAVTYDRALAFKDEIPPEEYKTWQPRKLMQVLHDIDPKIGMTSTIRMGRQDDINTPAPPERMQTLGTDVVLTLADLKRHYDAIGSYLHMPSLDQVMGNKAPDPQKLRRRCEDAVALLDRVLSSAIWNSTFGSFSVLDECMNSDCKKPVRKRLPSGATTVEARCFECDAEYVLTRQPGGKVLWEPKIEEASCPTEGCSETVTLWPHQVRPGVHWRCSGCGLQYGLTWGIVKFEQGNPA</sequence>
<comment type="caution">
    <text evidence="1">The sequence shown here is derived from an EMBL/GenBank/DDBJ whole genome shotgun (WGS) entry which is preliminary data.</text>
</comment>
<evidence type="ECO:0000313" key="1">
    <source>
        <dbReference type="EMBL" id="MDQ2106480.1"/>
    </source>
</evidence>
<protein>
    <submittedName>
        <fullName evidence="1">Uncharacterized protein</fullName>
    </submittedName>
</protein>
<organism evidence="1 2">
    <name type="scientific">Azospirillum isscasi</name>
    <dbReference type="NCBI Taxonomy" id="3053926"/>
    <lineage>
        <taxon>Bacteria</taxon>
        <taxon>Pseudomonadati</taxon>
        <taxon>Pseudomonadota</taxon>
        <taxon>Alphaproteobacteria</taxon>
        <taxon>Rhodospirillales</taxon>
        <taxon>Azospirillaceae</taxon>
        <taxon>Azospirillum</taxon>
    </lineage>
</organism>
<proteinExistence type="predicted"/>
<evidence type="ECO:0000313" key="2">
    <source>
        <dbReference type="Proteomes" id="UP001227317"/>
    </source>
</evidence>
<reference evidence="1 2" key="1">
    <citation type="submission" date="2023-06" db="EMBL/GenBank/DDBJ databases">
        <title>Azospirillum isscasensis sp.nov, a bacterium isolated from rhizosphere soil of rice.</title>
        <authorList>
            <person name="Wang H."/>
        </authorList>
    </citation>
    <scope>NUCLEOTIDE SEQUENCE [LARGE SCALE GENOMIC DNA]</scope>
    <source>
        <strain evidence="1 2">C340-1</strain>
    </source>
</reference>